<dbReference type="GO" id="GO:0022857">
    <property type="term" value="F:transmembrane transporter activity"/>
    <property type="evidence" value="ECO:0007669"/>
    <property type="project" value="InterPro"/>
</dbReference>
<evidence type="ECO:0000256" key="1">
    <source>
        <dbReference type="ARBA" id="ARBA00004651"/>
    </source>
</evidence>
<feature type="transmembrane region" description="Helical" evidence="6">
    <location>
        <begin position="172"/>
        <end position="194"/>
    </location>
</feature>
<feature type="transmembrane region" description="Helical" evidence="6">
    <location>
        <begin position="206"/>
        <end position="227"/>
    </location>
</feature>
<protein>
    <submittedName>
        <fullName evidence="8">Major Facilitator Superfamily protein</fullName>
    </submittedName>
</protein>
<evidence type="ECO:0000256" key="6">
    <source>
        <dbReference type="SAM" id="Phobius"/>
    </source>
</evidence>
<reference evidence="8 9" key="1">
    <citation type="submission" date="2016-10" db="EMBL/GenBank/DDBJ databases">
        <authorList>
            <person name="de Groot N.N."/>
        </authorList>
    </citation>
    <scope>NUCLEOTIDE SEQUENCE [LARGE SCALE GENOMIC DNA]</scope>
    <source>
        <strain evidence="8 9">CGMCC 4.1859</strain>
    </source>
</reference>
<keyword evidence="5" id="KW-0046">Antibiotic resistance</keyword>
<dbReference type="PROSITE" id="PS50850">
    <property type="entry name" value="MFS"/>
    <property type="match status" value="1"/>
</dbReference>
<dbReference type="CDD" id="cd17321">
    <property type="entry name" value="MFS_MMR_MDR_like"/>
    <property type="match status" value="1"/>
</dbReference>
<feature type="transmembrane region" description="Helical" evidence="6">
    <location>
        <begin position="285"/>
        <end position="304"/>
    </location>
</feature>
<dbReference type="EMBL" id="FNAX01000002">
    <property type="protein sequence ID" value="SDE47705.1"/>
    <property type="molecule type" value="Genomic_DNA"/>
</dbReference>
<organism evidence="8 9">
    <name type="scientific">Streptomyces griseoaurantiacus</name>
    <dbReference type="NCBI Taxonomy" id="68213"/>
    <lineage>
        <taxon>Bacteria</taxon>
        <taxon>Bacillati</taxon>
        <taxon>Actinomycetota</taxon>
        <taxon>Actinomycetes</taxon>
        <taxon>Kitasatosporales</taxon>
        <taxon>Streptomycetaceae</taxon>
        <taxon>Streptomyces</taxon>
        <taxon>Streptomyces aurantiacus group</taxon>
    </lineage>
</organism>
<dbReference type="InterPro" id="IPR020846">
    <property type="entry name" value="MFS_dom"/>
</dbReference>
<evidence type="ECO:0000259" key="7">
    <source>
        <dbReference type="PROSITE" id="PS50850"/>
    </source>
</evidence>
<dbReference type="Pfam" id="PF07690">
    <property type="entry name" value="MFS_1"/>
    <property type="match status" value="2"/>
</dbReference>
<dbReference type="GO" id="GO:0046677">
    <property type="term" value="P:response to antibiotic"/>
    <property type="evidence" value="ECO:0007669"/>
    <property type="project" value="UniProtKB-KW"/>
</dbReference>
<comment type="subcellular location">
    <subcellularLocation>
        <location evidence="1">Cell membrane</location>
        <topology evidence="1">Multi-pass membrane protein</topology>
    </subcellularLocation>
</comment>
<proteinExistence type="predicted"/>
<evidence type="ECO:0000313" key="8">
    <source>
        <dbReference type="EMBL" id="SDE47705.1"/>
    </source>
</evidence>
<dbReference type="AlphaFoldDB" id="A0A1G7DAD8"/>
<feature type="transmembrane region" description="Helical" evidence="6">
    <location>
        <begin position="374"/>
        <end position="392"/>
    </location>
</feature>
<sequence>MTSDTTTTSRMPARTWLGVGTLLLGTLLPPLDFFIVNLAIPSIQDDLGGGDTLGRLIVASYAATYAVTLTLGGRLGDLFGRRRVFLAGLVGFSLASLLCGWAGEPSLLVLGRVLQGLAAALMAPQSLALIRASLDGRDQTVALGLHGATVGLAAVIGQSLGGLLVTADVWGLGWRAIFLINLPVAALALVGSLFLRDPHTRGAERLDWGGALLLFAGLAGLVVPLLVGQDLGRPWWCVAPFAVAAGLLHRFWRRQSALEDDRPRGRGVTPLMPPTAVTAPGVRTALVAVALFYSIAAFFLVFSAHEQALGRTPLQASWDILPLGIGFLVGPLTVPHLMRFVPRRIAALGLGLETLGFLVLAGLLLVSARTAWEAAPLAVIGFGQGLALPSLIRLTVTRVPRASAGLASGLVNATLQISAALSVAVVGGVFATLAEAYGSTRALTAVSVLLAVLLFVSCVLALRAERVPAADTAPQVVLAHGPGTKEGRTLAPARRR</sequence>
<feature type="transmembrane region" description="Helical" evidence="6">
    <location>
        <begin position="404"/>
        <end position="430"/>
    </location>
</feature>
<dbReference type="PANTHER" id="PTHR42718">
    <property type="entry name" value="MAJOR FACILITATOR SUPERFAMILY MULTIDRUG TRANSPORTER MFSC"/>
    <property type="match status" value="1"/>
</dbReference>
<evidence type="ECO:0000256" key="2">
    <source>
        <dbReference type="ARBA" id="ARBA00022692"/>
    </source>
</evidence>
<dbReference type="InterPro" id="IPR011701">
    <property type="entry name" value="MFS"/>
</dbReference>
<dbReference type="Proteomes" id="UP000198614">
    <property type="component" value="Unassembled WGS sequence"/>
</dbReference>
<feature type="transmembrane region" description="Helical" evidence="6">
    <location>
        <begin position="52"/>
        <end position="72"/>
    </location>
</feature>
<feature type="transmembrane region" description="Helical" evidence="6">
    <location>
        <begin position="142"/>
        <end position="166"/>
    </location>
</feature>
<dbReference type="PRINTS" id="PR01036">
    <property type="entry name" value="TCRTETB"/>
</dbReference>
<dbReference type="PANTHER" id="PTHR42718:SF39">
    <property type="entry name" value="ACTINORHODIN TRANSPORTER-RELATED"/>
    <property type="match status" value="1"/>
</dbReference>
<name>A0A1G7DAD8_9ACTN</name>
<dbReference type="SUPFAM" id="SSF103473">
    <property type="entry name" value="MFS general substrate transporter"/>
    <property type="match status" value="1"/>
</dbReference>
<evidence type="ECO:0000256" key="4">
    <source>
        <dbReference type="ARBA" id="ARBA00023136"/>
    </source>
</evidence>
<evidence type="ECO:0000313" key="9">
    <source>
        <dbReference type="Proteomes" id="UP000198614"/>
    </source>
</evidence>
<feature type="domain" description="Major facilitator superfamily (MFS) profile" evidence="7">
    <location>
        <begin position="18"/>
        <end position="465"/>
    </location>
</feature>
<dbReference type="InterPro" id="IPR036259">
    <property type="entry name" value="MFS_trans_sf"/>
</dbReference>
<gene>
    <name evidence="8" type="ORF">SAMN05216260_10275</name>
</gene>
<feature type="transmembrane region" description="Helical" evidence="6">
    <location>
        <begin position="346"/>
        <end position="368"/>
    </location>
</feature>
<dbReference type="Gene3D" id="1.20.1250.20">
    <property type="entry name" value="MFS general substrate transporter like domains"/>
    <property type="match status" value="1"/>
</dbReference>
<feature type="transmembrane region" description="Helical" evidence="6">
    <location>
        <begin position="84"/>
        <end position="103"/>
    </location>
</feature>
<feature type="transmembrane region" description="Helical" evidence="6">
    <location>
        <begin position="16"/>
        <end position="40"/>
    </location>
</feature>
<dbReference type="GO" id="GO:0005886">
    <property type="term" value="C:plasma membrane"/>
    <property type="evidence" value="ECO:0007669"/>
    <property type="project" value="UniProtKB-SubCell"/>
</dbReference>
<dbReference type="OrthoDB" id="9781469at2"/>
<feature type="transmembrane region" description="Helical" evidence="6">
    <location>
        <begin position="233"/>
        <end position="252"/>
    </location>
</feature>
<feature type="transmembrane region" description="Helical" evidence="6">
    <location>
        <begin position="442"/>
        <end position="462"/>
    </location>
</feature>
<dbReference type="Gene3D" id="1.20.1720.10">
    <property type="entry name" value="Multidrug resistance protein D"/>
    <property type="match status" value="1"/>
</dbReference>
<keyword evidence="3 6" id="KW-1133">Transmembrane helix</keyword>
<evidence type="ECO:0000256" key="3">
    <source>
        <dbReference type="ARBA" id="ARBA00022989"/>
    </source>
</evidence>
<evidence type="ECO:0000256" key="5">
    <source>
        <dbReference type="ARBA" id="ARBA00023251"/>
    </source>
</evidence>
<keyword evidence="2 6" id="KW-0812">Transmembrane</keyword>
<feature type="transmembrane region" description="Helical" evidence="6">
    <location>
        <begin position="109"/>
        <end position="130"/>
    </location>
</feature>
<keyword evidence="4 6" id="KW-0472">Membrane</keyword>
<accession>A0A1G7DAD8</accession>
<feature type="transmembrane region" description="Helical" evidence="6">
    <location>
        <begin position="316"/>
        <end position="334"/>
    </location>
</feature>